<dbReference type="PANTHER" id="PTHR10655">
    <property type="entry name" value="LYSOPHOSPHOLIPASE-RELATED"/>
    <property type="match status" value="1"/>
</dbReference>
<dbReference type="Proteomes" id="UP000281975">
    <property type="component" value="Unassembled WGS sequence"/>
</dbReference>
<proteinExistence type="inferred from homology"/>
<evidence type="ECO:0000256" key="1">
    <source>
        <dbReference type="ARBA" id="ARBA00006499"/>
    </source>
</evidence>
<dbReference type="GO" id="GO:0016787">
    <property type="term" value="F:hydrolase activity"/>
    <property type="evidence" value="ECO:0007669"/>
    <property type="project" value="UniProtKB-KW"/>
</dbReference>
<evidence type="ECO:0000259" key="3">
    <source>
        <dbReference type="Pfam" id="PF02230"/>
    </source>
</evidence>
<dbReference type="InterPro" id="IPR003140">
    <property type="entry name" value="PLipase/COase/thioEstase"/>
</dbReference>
<sequence>MTHTLNTIIEPDRDQLANTSIIVLHGSGGQGDDFRPLIPLLQLPATQGAMRFLLPDAARRPTDDSGIERSGWYDRPDDSGQRDDIGLAIATAWVQVLIESEIERDVDSRRIFLVGFQQGAEIACRAALTFGSRLGGVVAMSTDLSQLATDDVTEANRDLPLLIQHGFRDDVIAEHRARSGADRLKQQGLTVEYLPYDMPHGFCTTQIHDVRRWLGTRLKAAPLPVWRCF</sequence>
<dbReference type="AlphaFoldDB" id="A0A420WW08"/>
<evidence type="ECO:0000313" key="4">
    <source>
        <dbReference type="EMBL" id="RKR03295.1"/>
    </source>
</evidence>
<organism evidence="4 5">
    <name type="scientific">Kushneria sinocarnis</name>
    <dbReference type="NCBI Taxonomy" id="595502"/>
    <lineage>
        <taxon>Bacteria</taxon>
        <taxon>Pseudomonadati</taxon>
        <taxon>Pseudomonadota</taxon>
        <taxon>Gammaproteobacteria</taxon>
        <taxon>Oceanospirillales</taxon>
        <taxon>Halomonadaceae</taxon>
        <taxon>Kushneria</taxon>
    </lineage>
</organism>
<feature type="domain" description="Phospholipase/carboxylesterase/thioesterase" evidence="3">
    <location>
        <begin position="15"/>
        <end position="214"/>
    </location>
</feature>
<protein>
    <submittedName>
        <fullName evidence="4">Phospholipase/carboxylesterase</fullName>
    </submittedName>
</protein>
<name>A0A420WW08_9GAMM</name>
<dbReference type="Gene3D" id="3.40.50.1820">
    <property type="entry name" value="alpha/beta hydrolase"/>
    <property type="match status" value="1"/>
</dbReference>
<dbReference type="EMBL" id="RBIN01000005">
    <property type="protein sequence ID" value="RKR03295.1"/>
    <property type="molecule type" value="Genomic_DNA"/>
</dbReference>
<evidence type="ECO:0000256" key="2">
    <source>
        <dbReference type="ARBA" id="ARBA00022801"/>
    </source>
</evidence>
<dbReference type="InterPro" id="IPR050565">
    <property type="entry name" value="LYPA1-2/EST-like"/>
</dbReference>
<keyword evidence="5" id="KW-1185">Reference proteome</keyword>
<gene>
    <name evidence="4" type="ORF">C7446_1816</name>
</gene>
<evidence type="ECO:0000313" key="5">
    <source>
        <dbReference type="Proteomes" id="UP000281975"/>
    </source>
</evidence>
<dbReference type="InterPro" id="IPR029058">
    <property type="entry name" value="AB_hydrolase_fold"/>
</dbReference>
<accession>A0A420WW08</accession>
<reference evidence="4 5" key="1">
    <citation type="submission" date="2018-10" db="EMBL/GenBank/DDBJ databases">
        <title>Genomic Encyclopedia of Type Strains, Phase IV (KMG-IV): sequencing the most valuable type-strain genomes for metagenomic binning, comparative biology and taxonomic classification.</title>
        <authorList>
            <person name="Goeker M."/>
        </authorList>
    </citation>
    <scope>NUCLEOTIDE SEQUENCE [LARGE SCALE GENOMIC DNA]</scope>
    <source>
        <strain evidence="4 5">DSM 23229</strain>
    </source>
</reference>
<dbReference type="Pfam" id="PF02230">
    <property type="entry name" value="Abhydrolase_2"/>
    <property type="match status" value="1"/>
</dbReference>
<keyword evidence="2" id="KW-0378">Hydrolase</keyword>
<dbReference type="PANTHER" id="PTHR10655:SF17">
    <property type="entry name" value="LYSOPHOSPHOLIPASE-LIKE PROTEIN 1"/>
    <property type="match status" value="1"/>
</dbReference>
<dbReference type="SUPFAM" id="SSF53474">
    <property type="entry name" value="alpha/beta-Hydrolases"/>
    <property type="match status" value="1"/>
</dbReference>
<dbReference type="RefSeq" id="WP_170150040.1">
    <property type="nucleotide sequence ID" value="NZ_RBIN01000005.1"/>
</dbReference>
<comment type="similarity">
    <text evidence="1">Belongs to the AB hydrolase superfamily. AB hydrolase 2 family.</text>
</comment>
<comment type="caution">
    <text evidence="4">The sequence shown here is derived from an EMBL/GenBank/DDBJ whole genome shotgun (WGS) entry which is preliminary data.</text>
</comment>